<organism evidence="1 2">
    <name type="scientific">Butyricicoccus porcorum</name>
    <dbReference type="NCBI Taxonomy" id="1945634"/>
    <lineage>
        <taxon>Bacteria</taxon>
        <taxon>Bacillati</taxon>
        <taxon>Bacillota</taxon>
        <taxon>Clostridia</taxon>
        <taxon>Eubacteriales</taxon>
        <taxon>Butyricicoccaceae</taxon>
        <taxon>Butyricicoccus</taxon>
    </lineage>
</organism>
<evidence type="ECO:0000313" key="2">
    <source>
        <dbReference type="Proteomes" id="UP000194903"/>
    </source>
</evidence>
<dbReference type="EMBL" id="NHOC01000004">
    <property type="protein sequence ID" value="OUM20995.1"/>
    <property type="molecule type" value="Genomic_DNA"/>
</dbReference>
<evidence type="ECO:0000313" key="1">
    <source>
        <dbReference type="EMBL" id="OUM20995.1"/>
    </source>
</evidence>
<protein>
    <submittedName>
        <fullName evidence="1">Uncharacterized protein</fullName>
    </submittedName>
</protein>
<dbReference type="Proteomes" id="UP000194903">
    <property type="component" value="Unassembled WGS sequence"/>
</dbReference>
<dbReference type="AlphaFoldDB" id="A0A252F5E7"/>
<proteinExistence type="predicted"/>
<comment type="caution">
    <text evidence="1">The sequence shown here is derived from an EMBL/GenBank/DDBJ whole genome shotgun (WGS) entry which is preliminary data.</text>
</comment>
<gene>
    <name evidence="1" type="ORF">CBW42_05275</name>
</gene>
<keyword evidence="2" id="KW-1185">Reference proteome</keyword>
<sequence>MKNTENQSKTYRIYIKSTKEWVEVPEEYYREHTSYYDTFRKKAQYHGQCACPKNKFWLCDGDRLRYFTEECQEV</sequence>
<accession>A0A252F5E7</accession>
<name>A0A252F5E7_9FIRM</name>
<dbReference type="OrthoDB" id="5244814at2"/>
<dbReference type="RefSeq" id="WP_087018474.1">
    <property type="nucleotide sequence ID" value="NZ_NHOC01000004.1"/>
</dbReference>
<reference evidence="1 2" key="1">
    <citation type="submission" date="2017-05" db="EMBL/GenBank/DDBJ databases">
        <title>Butyricicoccus porcorum sp. nov. a butyrate-producing bacterium from the swine intestinal tract.</title>
        <authorList>
            <person name="Trachsel J."/>
            <person name="Humphrey S."/>
            <person name="Allen H.K."/>
        </authorList>
    </citation>
    <scope>NUCLEOTIDE SEQUENCE [LARGE SCALE GENOMIC DNA]</scope>
    <source>
        <strain evidence="1">BB10</strain>
    </source>
</reference>